<protein>
    <recommendedName>
        <fullName evidence="4">Cytochrome b5 heme-binding domain-containing protein</fullName>
    </recommendedName>
</protein>
<keyword evidence="3" id="KW-0472">Membrane</keyword>
<dbReference type="PANTHER" id="PTHR10281">
    <property type="entry name" value="MEMBRANE-ASSOCIATED PROGESTERONE RECEPTOR COMPONENT-RELATED"/>
    <property type="match status" value="1"/>
</dbReference>
<comment type="caution">
    <text evidence="5">The sequence shown here is derived from an EMBL/GenBank/DDBJ whole genome shotgun (WGS) entry which is preliminary data.</text>
</comment>
<dbReference type="Pfam" id="PF00173">
    <property type="entry name" value="Cyt-b5"/>
    <property type="match status" value="1"/>
</dbReference>
<reference evidence="5" key="1">
    <citation type="submission" date="2021-02" db="EMBL/GenBank/DDBJ databases">
        <authorList>
            <person name="Nowell W R."/>
        </authorList>
    </citation>
    <scope>NUCLEOTIDE SEQUENCE</scope>
    <source>
        <strain evidence="5">Ploen Becks lab</strain>
    </source>
</reference>
<evidence type="ECO:0000256" key="2">
    <source>
        <dbReference type="SAM" id="MobiDB-lite"/>
    </source>
</evidence>
<accession>A0A813M3W2</accession>
<evidence type="ECO:0000256" key="3">
    <source>
        <dbReference type="SAM" id="Phobius"/>
    </source>
</evidence>
<proteinExistence type="inferred from homology"/>
<dbReference type="Gene3D" id="3.10.120.10">
    <property type="entry name" value="Cytochrome b5-like heme/steroid binding domain"/>
    <property type="match status" value="1"/>
</dbReference>
<dbReference type="GO" id="GO:0005783">
    <property type="term" value="C:endoplasmic reticulum"/>
    <property type="evidence" value="ECO:0007669"/>
    <property type="project" value="TreeGrafter"/>
</dbReference>
<evidence type="ECO:0000313" key="6">
    <source>
        <dbReference type="Proteomes" id="UP000663879"/>
    </source>
</evidence>
<comment type="similarity">
    <text evidence="1">Belongs to the cytochrome b5 family. MAPR subfamily.</text>
</comment>
<gene>
    <name evidence="5" type="ORF">OXX778_LOCUS360</name>
</gene>
<dbReference type="Proteomes" id="UP000663879">
    <property type="component" value="Unassembled WGS sequence"/>
</dbReference>
<dbReference type="PANTHER" id="PTHR10281:SF106">
    <property type="entry name" value="IP06960P-RELATED"/>
    <property type="match status" value="1"/>
</dbReference>
<feature type="domain" description="Cytochrome b5 heme-binding" evidence="4">
    <location>
        <begin position="64"/>
        <end position="163"/>
    </location>
</feature>
<name>A0A813M3W2_9BILA</name>
<keyword evidence="3" id="KW-1133">Transmembrane helix</keyword>
<evidence type="ECO:0000256" key="1">
    <source>
        <dbReference type="ARBA" id="ARBA00038357"/>
    </source>
</evidence>
<feature type="transmembrane region" description="Helical" evidence="3">
    <location>
        <begin position="15"/>
        <end position="33"/>
    </location>
</feature>
<dbReference type="FunFam" id="3.10.120.10:FF:000003">
    <property type="entry name" value="membrane-associated progesterone receptor component 1"/>
    <property type="match status" value="1"/>
</dbReference>
<dbReference type="OrthoDB" id="547796at2759"/>
<keyword evidence="3" id="KW-0812">Transmembrane</keyword>
<sequence length="185" mass="21022">MPQAFTFARRFVDDVISSPINIFFVGLICYFSYKLIKKDNSLQASKDKNSKPKNQLSKMPKRDFTLEQLKPYDGVKSDGRILIGVLGQVFDVSRASDFYGPGGPYSVFAGRDASRALATFSVDQSQFKDEYDDLSDLKPSQIDSIKEWEMQFLEKYPVVGRLLKPGEEPNVYEEEETSSSDKKEL</sequence>
<feature type="region of interest" description="Disordered" evidence="2">
    <location>
        <begin position="166"/>
        <end position="185"/>
    </location>
</feature>
<evidence type="ECO:0000313" key="5">
    <source>
        <dbReference type="EMBL" id="CAF0706407.1"/>
    </source>
</evidence>
<evidence type="ECO:0000259" key="4">
    <source>
        <dbReference type="SMART" id="SM01117"/>
    </source>
</evidence>
<dbReference type="SUPFAM" id="SSF55856">
    <property type="entry name" value="Cytochrome b5-like heme/steroid binding domain"/>
    <property type="match status" value="1"/>
</dbReference>
<dbReference type="GO" id="GO:0016020">
    <property type="term" value="C:membrane"/>
    <property type="evidence" value="ECO:0007669"/>
    <property type="project" value="TreeGrafter"/>
</dbReference>
<dbReference type="InterPro" id="IPR050577">
    <property type="entry name" value="MAPR/NEUFC/NENF-like"/>
</dbReference>
<keyword evidence="6" id="KW-1185">Reference proteome</keyword>
<dbReference type="InterPro" id="IPR036400">
    <property type="entry name" value="Cyt_B5-like_heme/steroid_sf"/>
</dbReference>
<dbReference type="SMART" id="SM01117">
    <property type="entry name" value="Cyt-b5"/>
    <property type="match status" value="1"/>
</dbReference>
<dbReference type="EMBL" id="CAJNOC010000017">
    <property type="protein sequence ID" value="CAF0706407.1"/>
    <property type="molecule type" value="Genomic_DNA"/>
</dbReference>
<dbReference type="AlphaFoldDB" id="A0A813M3W2"/>
<dbReference type="InterPro" id="IPR001199">
    <property type="entry name" value="Cyt_B5-like_heme/steroid-bd"/>
</dbReference>
<organism evidence="5 6">
    <name type="scientific">Brachionus calyciflorus</name>
    <dbReference type="NCBI Taxonomy" id="104777"/>
    <lineage>
        <taxon>Eukaryota</taxon>
        <taxon>Metazoa</taxon>
        <taxon>Spiralia</taxon>
        <taxon>Gnathifera</taxon>
        <taxon>Rotifera</taxon>
        <taxon>Eurotatoria</taxon>
        <taxon>Monogononta</taxon>
        <taxon>Pseudotrocha</taxon>
        <taxon>Ploima</taxon>
        <taxon>Brachionidae</taxon>
        <taxon>Brachionus</taxon>
    </lineage>
</organism>